<dbReference type="GO" id="GO:0030200">
    <property type="term" value="P:heparan sulfate proteoglycan catabolic process"/>
    <property type="evidence" value="ECO:0007669"/>
    <property type="project" value="TreeGrafter"/>
</dbReference>
<gene>
    <name evidence="6" type="ORF">NP493_709g01026</name>
</gene>
<feature type="domain" description="Sulfatase N-terminal" evidence="4">
    <location>
        <begin position="187"/>
        <end position="271"/>
    </location>
</feature>
<protein>
    <recommendedName>
        <fullName evidence="8">N-sulfoglucosamine sulfohydrolase</fullName>
    </recommendedName>
</protein>
<keyword evidence="7" id="KW-1185">Reference proteome</keyword>
<comment type="caution">
    <text evidence="6">The sequence shown here is derived from an EMBL/GenBank/DDBJ whole genome shotgun (WGS) entry which is preliminary data.</text>
</comment>
<comment type="similarity">
    <text evidence="2">Belongs to the sulfatase family.</text>
</comment>
<dbReference type="SUPFAM" id="SSF53649">
    <property type="entry name" value="Alkaline phosphatase-like"/>
    <property type="match status" value="1"/>
</dbReference>
<evidence type="ECO:0000259" key="5">
    <source>
        <dbReference type="Pfam" id="PF16347"/>
    </source>
</evidence>
<sequence>MTIPGPFLLYIGFHDPHRCGHTHPEYGAFCEKFGNGEPGMGIIPDWHPHVYTPDEVQVPYFVQDTPAARADIAAQYTTISRLDQGKRWGRERVGQEEVGQGRWAEKGWAREEVGQRKGGPVKRWAREEVGQRKGGPWKRWAREEVGQRKGGPGKRWGRERVGQGRGGAEKGWASEETTATTWIGLMLGELAASGHMEDTLIIYTSDNGIPFPTGRTNLFDPGMAEPLLVSDPQHNSSWTQESGALESDALESDALVSLLDIVPTVLEWFNISYPHYNIFHKSGRVHLTGHSLLPLLQPRALHPHPPQPEAVYASHNLHEVTMYYPMRVIRTPRYKLIQNLNHGQPFPIDQDFYVSVSFQDLLNRTRHQQPLHWFKTLHQYYHRDPWELYDLTADPHETHNLASQATYATVFKQLQQKLQDWQNVTSDPWICAPSGVLEDSGVHKGHPVCLGLDNGESADDGKGSEGELEYEPLANRLINIIKEALFD</sequence>
<feature type="domain" description="N-sulphoglucosamine sulphohydrolase C-terminal" evidence="5">
    <location>
        <begin position="374"/>
        <end position="422"/>
    </location>
</feature>
<dbReference type="PANTHER" id="PTHR43108">
    <property type="entry name" value="N-ACETYLGLUCOSAMINE-6-SULFATASE FAMILY MEMBER"/>
    <property type="match status" value="1"/>
</dbReference>
<accession>A0AAD9KQZ1</accession>
<dbReference type="InterPro" id="IPR017850">
    <property type="entry name" value="Alkaline_phosphatase_core_sf"/>
</dbReference>
<evidence type="ECO:0000256" key="2">
    <source>
        <dbReference type="ARBA" id="ARBA00008779"/>
    </source>
</evidence>
<dbReference type="GO" id="GO:0016250">
    <property type="term" value="F:N-sulfoglucosamine sulfohydrolase activity"/>
    <property type="evidence" value="ECO:0007669"/>
    <property type="project" value="TreeGrafter"/>
</dbReference>
<comment type="cofactor">
    <cofactor evidence="1">
        <name>Ca(2+)</name>
        <dbReference type="ChEBI" id="CHEBI:29108"/>
    </cofactor>
</comment>
<dbReference type="GO" id="GO:0006027">
    <property type="term" value="P:glycosaminoglycan catabolic process"/>
    <property type="evidence" value="ECO:0007669"/>
    <property type="project" value="TreeGrafter"/>
</dbReference>
<feature type="region of interest" description="Disordered" evidence="3">
    <location>
        <begin position="109"/>
        <end position="174"/>
    </location>
</feature>
<reference evidence="6" key="1">
    <citation type="journal article" date="2023" name="Mol. Biol. Evol.">
        <title>Third-Generation Sequencing Reveals the Adaptive Role of the Epigenome in Three Deep-Sea Polychaetes.</title>
        <authorList>
            <person name="Perez M."/>
            <person name="Aroh O."/>
            <person name="Sun Y."/>
            <person name="Lan Y."/>
            <person name="Juniper S.K."/>
            <person name="Young C.R."/>
            <person name="Angers B."/>
            <person name="Qian P.Y."/>
        </authorList>
    </citation>
    <scope>NUCLEOTIDE SEQUENCE</scope>
    <source>
        <strain evidence="6">R07B-5</strain>
    </source>
</reference>
<dbReference type="AlphaFoldDB" id="A0AAD9KQZ1"/>
<dbReference type="EMBL" id="JAODUO010000709">
    <property type="protein sequence ID" value="KAK2175760.1"/>
    <property type="molecule type" value="Genomic_DNA"/>
</dbReference>
<dbReference type="Pfam" id="PF16347">
    <property type="entry name" value="SGSH_C"/>
    <property type="match status" value="1"/>
</dbReference>
<proteinExistence type="inferred from homology"/>
<name>A0AAD9KQZ1_RIDPI</name>
<dbReference type="Gene3D" id="3.40.720.10">
    <property type="entry name" value="Alkaline Phosphatase, subunit A"/>
    <property type="match status" value="2"/>
</dbReference>
<dbReference type="Pfam" id="PF00884">
    <property type="entry name" value="Sulfatase"/>
    <property type="match status" value="1"/>
</dbReference>
<evidence type="ECO:0008006" key="8">
    <source>
        <dbReference type="Google" id="ProtNLM"/>
    </source>
</evidence>
<dbReference type="InterPro" id="IPR000917">
    <property type="entry name" value="Sulfatase_N"/>
</dbReference>
<evidence type="ECO:0000256" key="3">
    <source>
        <dbReference type="SAM" id="MobiDB-lite"/>
    </source>
</evidence>
<evidence type="ECO:0000313" key="7">
    <source>
        <dbReference type="Proteomes" id="UP001209878"/>
    </source>
</evidence>
<evidence type="ECO:0000313" key="6">
    <source>
        <dbReference type="EMBL" id="KAK2175760.1"/>
    </source>
</evidence>
<evidence type="ECO:0000256" key="1">
    <source>
        <dbReference type="ARBA" id="ARBA00001913"/>
    </source>
</evidence>
<dbReference type="PANTHER" id="PTHR43108:SF6">
    <property type="entry name" value="N-SULPHOGLUCOSAMINE SULPHOHYDROLASE"/>
    <property type="match status" value="1"/>
</dbReference>
<dbReference type="InterPro" id="IPR032506">
    <property type="entry name" value="SGSH_C"/>
</dbReference>
<dbReference type="Proteomes" id="UP001209878">
    <property type="component" value="Unassembled WGS sequence"/>
</dbReference>
<organism evidence="6 7">
    <name type="scientific">Ridgeia piscesae</name>
    <name type="common">Tubeworm</name>
    <dbReference type="NCBI Taxonomy" id="27915"/>
    <lineage>
        <taxon>Eukaryota</taxon>
        <taxon>Metazoa</taxon>
        <taxon>Spiralia</taxon>
        <taxon>Lophotrochozoa</taxon>
        <taxon>Annelida</taxon>
        <taxon>Polychaeta</taxon>
        <taxon>Sedentaria</taxon>
        <taxon>Canalipalpata</taxon>
        <taxon>Sabellida</taxon>
        <taxon>Siboglinidae</taxon>
        <taxon>Ridgeia</taxon>
    </lineage>
</organism>
<evidence type="ECO:0000259" key="4">
    <source>
        <dbReference type="Pfam" id="PF00884"/>
    </source>
</evidence>